<keyword evidence="3" id="KW-0732">Signal</keyword>
<sequence length="713" mass="83028">MFNTRDGKYRSDRIKNIGEAPRLLDSSLVDISSREIQKFLAYKSFFNAAVTSEIRVKNKKAYITFIAEPGPSFKVRNINHAISDSAVRDLYVKNRENFTKLHSGNRYDVDSIMYEINSIFTLMKSNGYYDFLKPYIHVDADSTLLSSQVDLKLNVYNPLGKMAHKVYYLKNTNIDIRNSNIRFGRRPPDSAIVDSQYFFRDYSHRFKFDKLTRYIFLNKGKKYSVENENLTYDRLYELNVFRNIKIEYEKDPDSIHLNARMEITPLKRNSNRVEGEYTFNSGRNGFNIGNTYTNRNLFGGAERLDIKFRYGILFDSRDKKLFSSIFNRDIQVGANLIIPRIVAPFHVRENYRAGLPHTTISSSMQIFDQPGAFRNRLFINSISYDWTQSKNRLHSFTPINIEYRDGRLDPDFRYRLDTAGNLLYIRTNDRRFINIGSQYNFTLNASKLSSYTNFTYLRAFFDIGGNSLGLAAKLFSLHKNSDGERTFMGLPYLQYGKTEIDLRWYRSFAGERQFVARINPGVAVPYGNSRSLPFERNFYAGGSSGVRAWQARTLGPGTYNRSVIESEETRKNLTYLDQYGEVKVEGNLEYRFKIMENFFGSKLRGATFFDFGNVWLLDENEKVPGGKLQLDKFFDQLALGAGAGLRFDLQYFVFRFDVGAKIKDPQFSGSDNWVIKHLFSSEARKEFKEEYIKTNSPDRYRFLQYNFGIGMPF</sequence>
<proteinExistence type="predicted"/>
<dbReference type="InterPro" id="IPR000184">
    <property type="entry name" value="Bac_surfAg_D15"/>
</dbReference>
<keyword evidence="2" id="KW-0812">Transmembrane</keyword>
<evidence type="ECO:0000259" key="6">
    <source>
        <dbReference type="Pfam" id="PF01103"/>
    </source>
</evidence>
<dbReference type="PANTHER" id="PTHR12815:SF47">
    <property type="entry name" value="TRANSLOCATION AND ASSEMBLY MODULE SUBUNIT TAMA"/>
    <property type="match status" value="1"/>
</dbReference>
<dbReference type="Proteomes" id="UP000238034">
    <property type="component" value="Unassembled WGS sequence"/>
</dbReference>
<keyword evidence="4" id="KW-0472">Membrane</keyword>
<dbReference type="Gene3D" id="2.40.160.50">
    <property type="entry name" value="membrane protein fhac: a member of the omp85/tpsb transporter family"/>
    <property type="match status" value="1"/>
</dbReference>
<dbReference type="PANTHER" id="PTHR12815">
    <property type="entry name" value="SORTING AND ASSEMBLY MACHINERY SAMM50 PROTEIN FAMILY MEMBER"/>
    <property type="match status" value="1"/>
</dbReference>
<keyword evidence="5" id="KW-0998">Cell outer membrane</keyword>
<dbReference type="EMBL" id="PVTH01000006">
    <property type="protein sequence ID" value="PRY52380.1"/>
    <property type="molecule type" value="Genomic_DNA"/>
</dbReference>
<evidence type="ECO:0000256" key="5">
    <source>
        <dbReference type="ARBA" id="ARBA00023237"/>
    </source>
</evidence>
<comment type="subcellular location">
    <subcellularLocation>
        <location evidence="1">Membrane</location>
    </subcellularLocation>
</comment>
<feature type="domain" description="Bacterial surface antigen (D15)" evidence="6">
    <location>
        <begin position="494"/>
        <end position="668"/>
    </location>
</feature>
<evidence type="ECO:0000313" key="8">
    <source>
        <dbReference type="Proteomes" id="UP000238034"/>
    </source>
</evidence>
<protein>
    <submittedName>
        <fullName evidence="7">Outer membrane protein assembly factor BamA</fullName>
    </submittedName>
</protein>
<organism evidence="7 8">
    <name type="scientific">Arcticibacter pallidicorallinus</name>
    <dbReference type="NCBI Taxonomy" id="1259464"/>
    <lineage>
        <taxon>Bacteria</taxon>
        <taxon>Pseudomonadati</taxon>
        <taxon>Bacteroidota</taxon>
        <taxon>Sphingobacteriia</taxon>
        <taxon>Sphingobacteriales</taxon>
        <taxon>Sphingobacteriaceae</taxon>
        <taxon>Arcticibacter</taxon>
    </lineage>
</organism>
<evidence type="ECO:0000256" key="3">
    <source>
        <dbReference type="ARBA" id="ARBA00022729"/>
    </source>
</evidence>
<evidence type="ECO:0000256" key="2">
    <source>
        <dbReference type="ARBA" id="ARBA00022692"/>
    </source>
</evidence>
<dbReference type="InterPro" id="IPR039910">
    <property type="entry name" value="D15-like"/>
</dbReference>
<evidence type="ECO:0000256" key="1">
    <source>
        <dbReference type="ARBA" id="ARBA00004370"/>
    </source>
</evidence>
<evidence type="ECO:0000256" key="4">
    <source>
        <dbReference type="ARBA" id="ARBA00023136"/>
    </source>
</evidence>
<evidence type="ECO:0000313" key="7">
    <source>
        <dbReference type="EMBL" id="PRY52380.1"/>
    </source>
</evidence>
<dbReference type="Pfam" id="PF01103">
    <property type="entry name" value="Omp85"/>
    <property type="match status" value="1"/>
</dbReference>
<dbReference type="AlphaFoldDB" id="A0A2T0U3A5"/>
<gene>
    <name evidence="7" type="ORF">B0I27_106140</name>
</gene>
<comment type="caution">
    <text evidence="7">The sequence shown here is derived from an EMBL/GenBank/DDBJ whole genome shotgun (WGS) entry which is preliminary data.</text>
</comment>
<keyword evidence="8" id="KW-1185">Reference proteome</keyword>
<reference evidence="7 8" key="1">
    <citation type="submission" date="2018-03" db="EMBL/GenBank/DDBJ databases">
        <title>Genomic Encyclopedia of Type Strains, Phase III (KMG-III): the genomes of soil and plant-associated and newly described type strains.</title>
        <authorList>
            <person name="Whitman W."/>
        </authorList>
    </citation>
    <scope>NUCLEOTIDE SEQUENCE [LARGE SCALE GENOMIC DNA]</scope>
    <source>
        <strain evidence="7 8">CGMCC 1.9313</strain>
    </source>
</reference>
<name>A0A2T0U3A5_9SPHI</name>
<accession>A0A2T0U3A5</accession>
<dbReference type="GO" id="GO:0019867">
    <property type="term" value="C:outer membrane"/>
    <property type="evidence" value="ECO:0007669"/>
    <property type="project" value="InterPro"/>
</dbReference>